<dbReference type="AlphaFoldDB" id="A0A934IH87"/>
<dbReference type="PANTHER" id="PTHR12714:SF24">
    <property type="entry name" value="SLR1182 PROTEIN"/>
    <property type="match status" value="1"/>
</dbReference>
<dbReference type="EMBL" id="JAEKPD010000007">
    <property type="protein sequence ID" value="MBJ3762806.1"/>
    <property type="molecule type" value="Genomic_DNA"/>
</dbReference>
<keyword evidence="3 5" id="KW-1133">Transmembrane helix</keyword>
<keyword evidence="2 5" id="KW-0812">Transmembrane</keyword>
<feature type="transmembrane region" description="Helical" evidence="5">
    <location>
        <begin position="91"/>
        <end position="116"/>
    </location>
</feature>
<evidence type="ECO:0000256" key="3">
    <source>
        <dbReference type="ARBA" id="ARBA00022989"/>
    </source>
</evidence>
<evidence type="ECO:0000256" key="4">
    <source>
        <dbReference type="ARBA" id="ARBA00023136"/>
    </source>
</evidence>
<sequence length="146" mass="16445">MRWIDIPPNWLAAHLLALWVLGEGGPQIEGRVWDALGVCLIVLGLALMLWSVVWMVRARTTPIPHRMPSALVTGGPFLFSRNPIYLGDMMILAGAVAWSGAVLGLLLLPLLLVILTRRFIIPEEKRLTRAFGPAYESWARRVRRWL</sequence>
<gene>
    <name evidence="6" type="ORF">ILP92_08615</name>
</gene>
<evidence type="ECO:0000313" key="6">
    <source>
        <dbReference type="EMBL" id="MBJ3762806.1"/>
    </source>
</evidence>
<name>A0A934IH87_9RHOB</name>
<evidence type="ECO:0000256" key="2">
    <source>
        <dbReference type="ARBA" id="ARBA00022692"/>
    </source>
</evidence>
<proteinExistence type="predicted"/>
<dbReference type="Pfam" id="PF04191">
    <property type="entry name" value="PEMT"/>
    <property type="match status" value="1"/>
</dbReference>
<feature type="transmembrane region" description="Helical" evidence="5">
    <location>
        <begin position="32"/>
        <end position="56"/>
    </location>
</feature>
<dbReference type="InterPro" id="IPR007318">
    <property type="entry name" value="Phopholipid_MeTrfase"/>
</dbReference>
<dbReference type="Proteomes" id="UP000642488">
    <property type="component" value="Unassembled WGS sequence"/>
</dbReference>
<evidence type="ECO:0000256" key="1">
    <source>
        <dbReference type="ARBA" id="ARBA00004127"/>
    </source>
</evidence>
<dbReference type="GO" id="GO:0012505">
    <property type="term" value="C:endomembrane system"/>
    <property type="evidence" value="ECO:0007669"/>
    <property type="project" value="UniProtKB-SubCell"/>
</dbReference>
<accession>A0A934IH87</accession>
<dbReference type="PANTHER" id="PTHR12714">
    <property type="entry name" value="PROTEIN-S ISOPRENYLCYSTEINE O-METHYLTRANSFERASE"/>
    <property type="match status" value="1"/>
</dbReference>
<keyword evidence="7" id="KW-1185">Reference proteome</keyword>
<dbReference type="GO" id="GO:0016740">
    <property type="term" value="F:transferase activity"/>
    <property type="evidence" value="ECO:0007669"/>
    <property type="project" value="UniProtKB-ARBA"/>
</dbReference>
<dbReference type="Gene3D" id="1.20.120.1630">
    <property type="match status" value="1"/>
</dbReference>
<comment type="caution">
    <text evidence="6">The sequence shown here is derived from an EMBL/GenBank/DDBJ whole genome shotgun (WGS) entry which is preliminary data.</text>
</comment>
<protein>
    <submittedName>
        <fullName evidence="6">Isoprenylcysteine carboxylmethyltransferase family protein</fullName>
    </submittedName>
</protein>
<evidence type="ECO:0000256" key="5">
    <source>
        <dbReference type="SAM" id="Phobius"/>
    </source>
</evidence>
<keyword evidence="4 5" id="KW-0472">Membrane</keyword>
<reference evidence="6" key="1">
    <citation type="submission" date="2020-12" db="EMBL/GenBank/DDBJ databases">
        <title>Bacterial taxonomy.</title>
        <authorList>
            <person name="Pan X."/>
        </authorList>
    </citation>
    <scope>NUCLEOTIDE SEQUENCE</scope>
    <source>
        <strain evidence="6">KCTC 52957</strain>
    </source>
</reference>
<comment type="subcellular location">
    <subcellularLocation>
        <location evidence="1">Endomembrane system</location>
        <topology evidence="1">Multi-pass membrane protein</topology>
    </subcellularLocation>
</comment>
<evidence type="ECO:0000313" key="7">
    <source>
        <dbReference type="Proteomes" id="UP000642488"/>
    </source>
</evidence>
<organism evidence="6 7">
    <name type="scientific">Palleronia pontilimi</name>
    <dbReference type="NCBI Taxonomy" id="1964209"/>
    <lineage>
        <taxon>Bacteria</taxon>
        <taxon>Pseudomonadati</taxon>
        <taxon>Pseudomonadota</taxon>
        <taxon>Alphaproteobacteria</taxon>
        <taxon>Rhodobacterales</taxon>
        <taxon>Roseobacteraceae</taxon>
        <taxon>Palleronia</taxon>
    </lineage>
</organism>